<proteinExistence type="predicted"/>
<comment type="caution">
    <text evidence="2">The sequence shown here is derived from an EMBL/GenBank/DDBJ whole genome shotgun (WGS) entry which is preliminary data.</text>
</comment>
<keyword evidence="2" id="KW-0808">Transferase</keyword>
<dbReference type="GO" id="GO:0032259">
    <property type="term" value="P:methylation"/>
    <property type="evidence" value="ECO:0007669"/>
    <property type="project" value="UniProtKB-KW"/>
</dbReference>
<dbReference type="SUPFAM" id="SSF53335">
    <property type="entry name" value="S-adenosyl-L-methionine-dependent methyltransferases"/>
    <property type="match status" value="1"/>
</dbReference>
<dbReference type="Pfam" id="PF13649">
    <property type="entry name" value="Methyltransf_25"/>
    <property type="match status" value="1"/>
</dbReference>
<evidence type="ECO:0000313" key="2">
    <source>
        <dbReference type="EMBL" id="TCW35985.1"/>
    </source>
</evidence>
<evidence type="ECO:0000313" key="3">
    <source>
        <dbReference type="Proteomes" id="UP000295247"/>
    </source>
</evidence>
<dbReference type="CDD" id="cd02440">
    <property type="entry name" value="AdoMet_MTases"/>
    <property type="match status" value="1"/>
</dbReference>
<dbReference type="InterPro" id="IPR041698">
    <property type="entry name" value="Methyltransf_25"/>
</dbReference>
<name>A0A4R4AAU9_MARGR</name>
<protein>
    <submittedName>
        <fullName evidence="2">Methyltransferase family protein</fullName>
    </submittedName>
</protein>
<keyword evidence="2" id="KW-0489">Methyltransferase</keyword>
<dbReference type="Proteomes" id="UP000295247">
    <property type="component" value="Unassembled WGS sequence"/>
</dbReference>
<feature type="domain" description="Methyltransferase" evidence="1">
    <location>
        <begin position="38"/>
        <end position="132"/>
    </location>
</feature>
<dbReference type="EMBL" id="SMDC01000005">
    <property type="protein sequence ID" value="TCW35985.1"/>
    <property type="molecule type" value="Genomic_DNA"/>
</dbReference>
<accession>A0A4R4AAU9</accession>
<reference evidence="2 3" key="1">
    <citation type="submission" date="2019-03" db="EMBL/GenBank/DDBJ databases">
        <title>Genomic Encyclopedia of Type Strains, Phase IV (KMG-IV): sequencing the most valuable type-strain genomes for metagenomic binning, comparative biology and taxonomic classification.</title>
        <authorList>
            <person name="Goeker M."/>
        </authorList>
    </citation>
    <scope>NUCLEOTIDE SEQUENCE [LARGE SCALE GENOMIC DNA]</scope>
    <source>
        <strain evidence="2 3">DSM 203</strain>
    </source>
</reference>
<dbReference type="AlphaFoldDB" id="A0A4R4AAU9"/>
<dbReference type="InterPro" id="IPR029063">
    <property type="entry name" value="SAM-dependent_MTases_sf"/>
</dbReference>
<dbReference type="Gene3D" id="3.40.50.150">
    <property type="entry name" value="Vaccinia Virus protein VP39"/>
    <property type="match status" value="1"/>
</dbReference>
<organism evidence="2 3">
    <name type="scientific">Marichromatium gracile</name>
    <name type="common">Chromatium gracile</name>
    <dbReference type="NCBI Taxonomy" id="1048"/>
    <lineage>
        <taxon>Bacteria</taxon>
        <taxon>Pseudomonadati</taxon>
        <taxon>Pseudomonadota</taxon>
        <taxon>Gammaproteobacteria</taxon>
        <taxon>Chromatiales</taxon>
        <taxon>Chromatiaceae</taxon>
        <taxon>Marichromatium</taxon>
    </lineage>
</organism>
<sequence>MESSPLVQQMRLNDPSAYRLDREPEVLAGLLDPAGQEVLELGCGAAWMTRLLVERFGAARVVATEVDRAQLARNRALDLPPAIELREGGAEAIADRDGRYAQVFMFKSLHHVPPALMTRALHEIHRVLAPGGALYVSEPVYWGPFAELTGLIHDERAVRAAAFAALQGAVEAGLFDCEHEVFYLAEGSYPDWAHFAARFIDVSHRAEPLPEGRRAEVRAAFERHLTPSGAHFLKPHRVDLLRKPG</sequence>
<dbReference type="GO" id="GO:0008168">
    <property type="term" value="F:methyltransferase activity"/>
    <property type="evidence" value="ECO:0007669"/>
    <property type="project" value="UniProtKB-KW"/>
</dbReference>
<gene>
    <name evidence="2" type="ORF">EDC29_105160</name>
</gene>
<evidence type="ECO:0000259" key="1">
    <source>
        <dbReference type="Pfam" id="PF13649"/>
    </source>
</evidence>